<dbReference type="GO" id="GO:0009279">
    <property type="term" value="C:cell outer membrane"/>
    <property type="evidence" value="ECO:0007669"/>
    <property type="project" value="UniProtKB-SubCell"/>
</dbReference>
<dbReference type="PROSITE" id="PS51123">
    <property type="entry name" value="OMPA_2"/>
    <property type="match status" value="1"/>
</dbReference>
<organism evidence="6 7">
    <name type="scientific">Jiulongibacter sediminis</name>
    <dbReference type="NCBI Taxonomy" id="1605367"/>
    <lineage>
        <taxon>Bacteria</taxon>
        <taxon>Pseudomonadati</taxon>
        <taxon>Bacteroidota</taxon>
        <taxon>Cytophagia</taxon>
        <taxon>Cytophagales</taxon>
        <taxon>Leadbetterellaceae</taxon>
        <taxon>Jiulongibacter</taxon>
    </lineage>
</organism>
<dbReference type="InterPro" id="IPR011659">
    <property type="entry name" value="WD40"/>
</dbReference>
<dbReference type="CDD" id="cd07185">
    <property type="entry name" value="OmpA_C-like"/>
    <property type="match status" value="1"/>
</dbReference>
<sequence>MFFARHDFCSIFRCKGNFTPKLNKLLKIGLLIFVSLTGAFAQKNVRLVNKMETDFNNYAYQNVINTGEYLLDIDKGIDSEIEKDVLKKLAYAHYFTKNYVKAEQYFREALNKKSDLNQDSELLLRYAQVLSANGKHAESSDAWRAYSQLAENKQVAQDFALIQDDPEPLIRNVRSYSIDYLPFNSSYAEFSPVNFKDGLVFVSGRPVFNGVKRIFQWDDSPFLDLYFLDDRNKIFQDNGSGLSGGDLSEKRFKQLGSDSYTPQTANDGPTLSYKATTGFMEKPKLDAQRIDRTLNSIYHEGPCVFFNDDESIVFTRNGVGSLSYENPDGVNRVHLYMADKVGDKWVNLRAFPYNSGDYSTGHPAFVALENIMFFVSDMPGGYGGTDIYYSKYLDGLWGKPVNAGESINTSGNEMFPFIDENNQLYFASDGHPGLGGLDLFTVSLAMNGKPEGMVHNLGTPLNSKWDDFGILANDDFSSGYFSSNRKHGDSDDDIYSFTRTGSKFGCRNVILTASEAGNGKVMPGLTFKYYVIGEPENSFEGILDVNGEANLCLEAEKEFYFEFDNKRVEQKKIYFSTHNLSDIRASKLTVELKLSEFPQEEKPKQVVPQVMARTTDTRFENYYAGQITGKDNLPVSGVRVRFINKCTGETIEVQTKSDGKYAFVRDKECDYEFIAMKAGFATNYEFIAREPEKKVIAKVRSILPKKESSAASASSTSFFDPDIFRVGDVVKMDKIYYNADEFALSGEAAGNLDQLASVLNKYPDMVIEVISHTDSRGSAKDNLLISQKRADEVKKYIVSKGVNANRVKAIGKGESSPVNNCGDGVQCTDAEYRRNRRTEFRILQIERI</sequence>
<dbReference type="PANTHER" id="PTHR30329">
    <property type="entry name" value="STATOR ELEMENT OF FLAGELLAR MOTOR COMPLEX"/>
    <property type="match status" value="1"/>
</dbReference>
<accession>A0A0P7BTS7</accession>
<dbReference type="InterPro" id="IPR006664">
    <property type="entry name" value="OMP_bac"/>
</dbReference>
<dbReference type="Pfam" id="PF07676">
    <property type="entry name" value="PD40"/>
    <property type="match status" value="1"/>
</dbReference>
<dbReference type="Gene3D" id="3.30.1330.60">
    <property type="entry name" value="OmpA-like domain"/>
    <property type="match status" value="1"/>
</dbReference>
<keyword evidence="7" id="KW-1185">Reference proteome</keyword>
<dbReference type="STRING" id="1605367.AFM12_12545"/>
<dbReference type="SUPFAM" id="SSF103088">
    <property type="entry name" value="OmpA-like"/>
    <property type="match status" value="1"/>
</dbReference>
<proteinExistence type="predicted"/>
<dbReference type="AlphaFoldDB" id="A0A0P7BTS7"/>
<evidence type="ECO:0000256" key="1">
    <source>
        <dbReference type="ARBA" id="ARBA00004442"/>
    </source>
</evidence>
<dbReference type="Proteomes" id="UP000050454">
    <property type="component" value="Unassembled WGS sequence"/>
</dbReference>
<protein>
    <recommendedName>
        <fullName evidence="5">OmpA-like domain-containing protein</fullName>
    </recommendedName>
</protein>
<keyword evidence="3" id="KW-0998">Cell outer membrane</keyword>
<evidence type="ECO:0000256" key="2">
    <source>
        <dbReference type="ARBA" id="ARBA00023136"/>
    </source>
</evidence>
<comment type="caution">
    <text evidence="6">The sequence shown here is derived from an EMBL/GenBank/DDBJ whole genome shotgun (WGS) entry which is preliminary data.</text>
</comment>
<dbReference type="SUPFAM" id="SSF49464">
    <property type="entry name" value="Carboxypeptidase regulatory domain-like"/>
    <property type="match status" value="1"/>
</dbReference>
<gene>
    <name evidence="6" type="ORF">AFM12_12545</name>
</gene>
<dbReference type="SUPFAM" id="SSF82171">
    <property type="entry name" value="DPP6 N-terminal domain-like"/>
    <property type="match status" value="1"/>
</dbReference>
<name>A0A0P7BTS7_9BACT</name>
<comment type="subcellular location">
    <subcellularLocation>
        <location evidence="1">Cell outer membrane</location>
    </subcellularLocation>
</comment>
<dbReference type="InterPro" id="IPR050330">
    <property type="entry name" value="Bact_OuterMem_StrucFunc"/>
</dbReference>
<evidence type="ECO:0000259" key="5">
    <source>
        <dbReference type="PROSITE" id="PS51123"/>
    </source>
</evidence>
<dbReference type="SUPFAM" id="SSF48452">
    <property type="entry name" value="TPR-like"/>
    <property type="match status" value="1"/>
</dbReference>
<dbReference type="PRINTS" id="PR01021">
    <property type="entry name" value="OMPADOMAIN"/>
</dbReference>
<dbReference type="EMBL" id="LGTQ01000009">
    <property type="protein sequence ID" value="KPM48026.1"/>
    <property type="molecule type" value="Genomic_DNA"/>
</dbReference>
<evidence type="ECO:0000256" key="3">
    <source>
        <dbReference type="ARBA" id="ARBA00023237"/>
    </source>
</evidence>
<dbReference type="InterPro" id="IPR006665">
    <property type="entry name" value="OmpA-like"/>
</dbReference>
<dbReference type="InterPro" id="IPR008969">
    <property type="entry name" value="CarboxyPept-like_regulatory"/>
</dbReference>
<reference evidence="6 7" key="1">
    <citation type="submission" date="2015-07" db="EMBL/GenBank/DDBJ databases">
        <title>The draft genome sequence of Leadbetterella sp. JN14-9.</title>
        <authorList>
            <person name="Liu Y."/>
            <person name="Du J."/>
            <person name="Shao Z."/>
        </authorList>
    </citation>
    <scope>NUCLEOTIDE SEQUENCE [LARGE SCALE GENOMIC DNA]</scope>
    <source>
        <strain evidence="6 7">JN14-9</strain>
    </source>
</reference>
<dbReference type="OrthoDB" id="1488841at2"/>
<feature type="domain" description="OmpA-like" evidence="5">
    <location>
        <begin position="726"/>
        <end position="846"/>
    </location>
</feature>
<evidence type="ECO:0000313" key="6">
    <source>
        <dbReference type="EMBL" id="KPM48026.1"/>
    </source>
</evidence>
<dbReference type="InterPro" id="IPR011990">
    <property type="entry name" value="TPR-like_helical_dom_sf"/>
</dbReference>
<keyword evidence="2 4" id="KW-0472">Membrane</keyword>
<dbReference type="PANTHER" id="PTHR30329:SF21">
    <property type="entry name" value="LIPOPROTEIN YIAD-RELATED"/>
    <property type="match status" value="1"/>
</dbReference>
<dbReference type="PATRIC" id="fig|1605367.3.peg.3918"/>
<dbReference type="Gene3D" id="1.25.40.10">
    <property type="entry name" value="Tetratricopeptide repeat domain"/>
    <property type="match status" value="1"/>
</dbReference>
<dbReference type="InterPro" id="IPR036737">
    <property type="entry name" value="OmpA-like_sf"/>
</dbReference>
<evidence type="ECO:0000313" key="7">
    <source>
        <dbReference type="Proteomes" id="UP000050454"/>
    </source>
</evidence>
<evidence type="ECO:0000256" key="4">
    <source>
        <dbReference type="PROSITE-ProRule" id="PRU00473"/>
    </source>
</evidence>
<dbReference type="Pfam" id="PF00691">
    <property type="entry name" value="OmpA"/>
    <property type="match status" value="1"/>
</dbReference>